<name>A0ACB0ZAY5_MELEN</name>
<sequence length="523" mass="58728">MGSEVNKVDNGRIPHDSEENEENKMPVRRLRRIRDIFVSNKNNDKFVLVTDQTTKETKGIQLSSDGTLAFSSLEYVFPGCWGLEYSIPNIGDNCVVPFNDKKMVFTAPSGGWTGKDFQLIYQKKVVISVTDQITKKTWSIQLSPYGTLALSSLEQVFPGCSGLKYSIPSIGDNFVVPFNDKKMVFTAPSGGWTGKDFQLIYKQKIPPIPPVVISVTDQITKKPRGIQLSPDGTLAFSSLERVFPGCWGLECSIPSIGENCVVPFDDKKMVFTAPSGGWTGKDFQLIYQQELPPVVKASPDTRKLVKPYKYVHGDLPKFDELSEYLFFIIESDRTKSCVTSITKHYFVTFYHSHETWKIGDPFEIYRHDSKSGINNKQFFIATVKSINKKMDFILLKTDDEINDHKPFYCKPPFRSLPVGYYGYGNDLNTLSYCEGVIHADELQFFREKGVVYGPFLLGTIKSTGGDSGAAVWSPEGLVGLNLGFVDFTANIAKSAPSMEQQLVDYDKKNFIVTIDRIMEQLGV</sequence>
<reference evidence="1" key="1">
    <citation type="submission" date="2023-11" db="EMBL/GenBank/DDBJ databases">
        <authorList>
            <person name="Poullet M."/>
        </authorList>
    </citation>
    <scope>NUCLEOTIDE SEQUENCE</scope>
    <source>
        <strain evidence="1">E1834</strain>
    </source>
</reference>
<dbReference type="EMBL" id="CAVMJV010000030">
    <property type="protein sequence ID" value="CAK5076217.1"/>
    <property type="molecule type" value="Genomic_DNA"/>
</dbReference>
<evidence type="ECO:0000313" key="2">
    <source>
        <dbReference type="Proteomes" id="UP001497535"/>
    </source>
</evidence>
<keyword evidence="2" id="KW-1185">Reference proteome</keyword>
<proteinExistence type="predicted"/>
<accession>A0ACB0ZAY5</accession>
<evidence type="ECO:0000313" key="1">
    <source>
        <dbReference type="EMBL" id="CAK5076217.1"/>
    </source>
</evidence>
<gene>
    <name evidence="1" type="ORF">MENTE1834_LOCUS23076</name>
</gene>
<organism evidence="1 2">
    <name type="scientific">Meloidogyne enterolobii</name>
    <name type="common">Root-knot nematode worm</name>
    <name type="synonym">Meloidogyne mayaguensis</name>
    <dbReference type="NCBI Taxonomy" id="390850"/>
    <lineage>
        <taxon>Eukaryota</taxon>
        <taxon>Metazoa</taxon>
        <taxon>Ecdysozoa</taxon>
        <taxon>Nematoda</taxon>
        <taxon>Chromadorea</taxon>
        <taxon>Rhabditida</taxon>
        <taxon>Tylenchina</taxon>
        <taxon>Tylenchomorpha</taxon>
        <taxon>Tylenchoidea</taxon>
        <taxon>Meloidogynidae</taxon>
        <taxon>Meloidogyninae</taxon>
        <taxon>Meloidogyne</taxon>
    </lineage>
</organism>
<comment type="caution">
    <text evidence="1">The sequence shown here is derived from an EMBL/GenBank/DDBJ whole genome shotgun (WGS) entry which is preliminary data.</text>
</comment>
<dbReference type="Proteomes" id="UP001497535">
    <property type="component" value="Unassembled WGS sequence"/>
</dbReference>
<protein>
    <submittedName>
        <fullName evidence="1">Uncharacterized protein</fullName>
    </submittedName>
</protein>